<organism evidence="2 3">
    <name type="scientific">Pseudoalteromonas lipolytica</name>
    <dbReference type="NCBI Taxonomy" id="570156"/>
    <lineage>
        <taxon>Bacteria</taxon>
        <taxon>Pseudomonadati</taxon>
        <taxon>Pseudomonadota</taxon>
        <taxon>Gammaproteobacteria</taxon>
        <taxon>Alteromonadales</taxon>
        <taxon>Pseudoalteromonadaceae</taxon>
        <taxon>Pseudoalteromonas</taxon>
    </lineage>
</organism>
<gene>
    <name evidence="2" type="primary">bcsG</name>
    <name evidence="2" type="ORF">D0907_11190</name>
</gene>
<evidence type="ECO:0000313" key="2">
    <source>
        <dbReference type="EMBL" id="AXV65787.1"/>
    </source>
</evidence>
<dbReference type="Pfam" id="PF11658">
    <property type="entry name" value="CBP_BcsG"/>
    <property type="match status" value="1"/>
</dbReference>
<keyword evidence="1" id="KW-0812">Transmembrane</keyword>
<dbReference type="NCBIfam" id="TIGR03368">
    <property type="entry name" value="cellulose_yhjU"/>
    <property type="match status" value="1"/>
</dbReference>
<dbReference type="Proteomes" id="UP000264605">
    <property type="component" value="Chromosome"/>
</dbReference>
<feature type="transmembrane region" description="Helical" evidence="1">
    <location>
        <begin position="120"/>
        <end position="138"/>
    </location>
</feature>
<dbReference type="InterPro" id="IPR017744">
    <property type="entry name" value="BcsG"/>
</dbReference>
<name>A0AAD0S0U3_9GAMM</name>
<sequence>MRLSGLGVWNLYFLVKFFLYSRGDISFDLVANLAFFAFLAVSFQIKWLTYLKQSISVVVGAALLYHDSWLPPISRLTKQAENVQDFSFAYFAEIATRVISVDILLGLFVLVVVYWYSVKWIRYTSISVVGFIYVYWLSATTVTDTLSTPVVVNNQSTKKQVPVAVSSSSPQKTFDQQLDDFYQQQTQLKSQFPTNFNGQPFDVVVLNICSLATADLDAIGVRPRDLFDNFDILFSNFNSATSYSGPAAIRLLRASCGQTPQDQLFKPVAKECQLFSNLSQLGYNTSVALNHDGHFDDFIGLIKQYGGVSVPNLDFSQFQAAQYGFDGKPIYSDAAILSNWLESHKNTKQPRALYYNTISLHDGNQLAGRSRMNSLKSYPIRQQHLFSDIDDFISQLEREGRNVLLMVVPEHGAALEGDKLQFAGLREIPSPSIVSVPTAVKFIGPDVKHSGLNDVQQTMSYFSLSELINNTMKLDVFAGTVPVKRVLDNLPSAPVVAENQDTVMMYIKGQPYIQLDGQEWTKYPSN</sequence>
<dbReference type="KEGG" id="pdj:D0907_11190"/>
<dbReference type="EMBL" id="CP032090">
    <property type="protein sequence ID" value="AXV65787.1"/>
    <property type="molecule type" value="Genomic_DNA"/>
</dbReference>
<feature type="transmembrane region" description="Helical" evidence="1">
    <location>
        <begin position="25"/>
        <end position="43"/>
    </location>
</feature>
<evidence type="ECO:0000256" key="1">
    <source>
        <dbReference type="SAM" id="Phobius"/>
    </source>
</evidence>
<protein>
    <submittedName>
        <fullName evidence="2">Cellulose biosynthesis protein BcsG</fullName>
    </submittedName>
</protein>
<proteinExistence type="predicted"/>
<keyword evidence="1" id="KW-1133">Transmembrane helix</keyword>
<dbReference type="AlphaFoldDB" id="A0AAD0S0U3"/>
<dbReference type="RefSeq" id="WP_065978854.1">
    <property type="nucleotide sequence ID" value="NZ_CP032090.1"/>
</dbReference>
<dbReference type="InterPro" id="IPR017850">
    <property type="entry name" value="Alkaline_phosphatase_core_sf"/>
</dbReference>
<keyword evidence="1" id="KW-0472">Membrane</keyword>
<accession>A0AAD0S0U3</accession>
<dbReference type="SUPFAM" id="SSF53649">
    <property type="entry name" value="Alkaline phosphatase-like"/>
    <property type="match status" value="1"/>
</dbReference>
<evidence type="ECO:0000313" key="3">
    <source>
        <dbReference type="Proteomes" id="UP000264605"/>
    </source>
</evidence>
<dbReference type="Gene3D" id="3.40.720.10">
    <property type="entry name" value="Alkaline Phosphatase, subunit A"/>
    <property type="match status" value="1"/>
</dbReference>
<feature type="transmembrane region" description="Helical" evidence="1">
    <location>
        <begin position="88"/>
        <end position="113"/>
    </location>
</feature>
<dbReference type="GeneID" id="99506031"/>
<reference evidence="2 3" key="1">
    <citation type="submission" date="2018-08" db="EMBL/GenBank/DDBJ databases">
        <title>Draft genome sequence of Pseudoalteromonas donghaensis HJ51.</title>
        <authorList>
            <person name="Oh J."/>
            <person name="Roh D."/>
        </authorList>
    </citation>
    <scope>NUCLEOTIDE SEQUENCE [LARGE SCALE GENOMIC DNA]</scope>
    <source>
        <strain evidence="2 3">HJ51</strain>
    </source>
</reference>